<feature type="repeat" description="TPR" evidence="3">
    <location>
        <begin position="477"/>
        <end position="510"/>
    </location>
</feature>
<evidence type="ECO:0000256" key="4">
    <source>
        <dbReference type="SAM" id="SignalP"/>
    </source>
</evidence>
<dbReference type="InterPro" id="IPR011990">
    <property type="entry name" value="TPR-like_helical_dom_sf"/>
</dbReference>
<accession>Q1INM1</accession>
<dbReference type="PROSITE" id="PS50005">
    <property type="entry name" value="TPR"/>
    <property type="match status" value="3"/>
</dbReference>
<dbReference type="AlphaFoldDB" id="Q1INM1"/>
<keyword evidence="6" id="KW-1185">Reference proteome</keyword>
<dbReference type="eggNOG" id="COG3118">
    <property type="taxonomic scope" value="Bacteria"/>
</dbReference>
<dbReference type="InterPro" id="IPR019734">
    <property type="entry name" value="TPR_rpt"/>
</dbReference>
<dbReference type="STRING" id="204669.Acid345_2528"/>
<dbReference type="EnsemblBacteria" id="ABF41529">
    <property type="protein sequence ID" value="ABF41529"/>
    <property type="gene ID" value="Acid345_2528"/>
</dbReference>
<feature type="chain" id="PRO_5004191487" evidence="4">
    <location>
        <begin position="23"/>
        <end position="535"/>
    </location>
</feature>
<evidence type="ECO:0000256" key="1">
    <source>
        <dbReference type="ARBA" id="ARBA00022737"/>
    </source>
</evidence>
<dbReference type="OrthoDB" id="108535at2"/>
<evidence type="ECO:0000313" key="6">
    <source>
        <dbReference type="Proteomes" id="UP000002432"/>
    </source>
</evidence>
<sequence>MNFRRGLILVFCCLLLSLTAVAQAHAGAQTLLVLPFDNASRAPGLEWISESFPELLGQRMASPSTYVISRDERLLAFDRFGIPQTLHPSLATLYRMAEQMDADYVVIGHYTFDGNTFTANAQLLDMKSLKLEPSVTASGPLTTLMNIQSTLAWDLIGEMQRQPTGSKDEFLRASSGIRLDAFENYVRGITAGTRQEKINRLREANRLSPNYTRATLALGKAYLDNRDYDQAVNWLSRIPKNDPLANEASFDIGIAAFYRGDFERSAEAFNFLLTRLPMPAIYNNLGVIAARRGRKTEADLLQKAVAADPTDADYRFNLSVALARGGDNAGAVRQLRDAQKTHPDDAEIKSLLDQLQGAAVSNVSHTQAAQLKLPMERLKRTYDETSYQQVAMEIENVAEQRLAQADPKTHAAYHLERGRDLLNQGFAAQAEKQFREALQYDPNNAVGHAGLARSLESSDPAASAREADASLKLQSNVDAYLVVARLAVARKDTRKANDAVDSALKLEPANSAALALKRSIESKAGQAPPSGSTPE</sequence>
<evidence type="ECO:0000313" key="5">
    <source>
        <dbReference type="EMBL" id="ABF41529.1"/>
    </source>
</evidence>
<keyword evidence="4" id="KW-0732">Signal</keyword>
<reference evidence="5 6" key="1">
    <citation type="journal article" date="2009" name="Appl. Environ. Microbiol.">
        <title>Three genomes from the phylum Acidobacteria provide insight into the lifestyles of these microorganisms in soils.</title>
        <authorList>
            <person name="Ward N.L."/>
            <person name="Challacombe J.F."/>
            <person name="Janssen P.H."/>
            <person name="Henrissat B."/>
            <person name="Coutinho P.M."/>
            <person name="Wu M."/>
            <person name="Xie G."/>
            <person name="Haft D.H."/>
            <person name="Sait M."/>
            <person name="Badger J."/>
            <person name="Barabote R.D."/>
            <person name="Bradley B."/>
            <person name="Brettin T.S."/>
            <person name="Brinkac L.M."/>
            <person name="Bruce D."/>
            <person name="Creasy T."/>
            <person name="Daugherty S.C."/>
            <person name="Davidsen T.M."/>
            <person name="DeBoy R.T."/>
            <person name="Detter J.C."/>
            <person name="Dodson R.J."/>
            <person name="Durkin A.S."/>
            <person name="Ganapathy A."/>
            <person name="Gwinn-Giglio M."/>
            <person name="Han C.S."/>
            <person name="Khouri H."/>
            <person name="Kiss H."/>
            <person name="Kothari S.P."/>
            <person name="Madupu R."/>
            <person name="Nelson K.E."/>
            <person name="Nelson W.C."/>
            <person name="Paulsen I."/>
            <person name="Penn K."/>
            <person name="Ren Q."/>
            <person name="Rosovitz M.J."/>
            <person name="Selengut J.D."/>
            <person name="Shrivastava S."/>
            <person name="Sullivan S.A."/>
            <person name="Tapia R."/>
            <person name="Thompson L.S."/>
            <person name="Watkins K.L."/>
            <person name="Yang Q."/>
            <person name="Yu C."/>
            <person name="Zafar N."/>
            <person name="Zhou L."/>
            <person name="Kuske C.R."/>
        </authorList>
    </citation>
    <scope>NUCLEOTIDE SEQUENCE [LARGE SCALE GENOMIC DNA]</scope>
    <source>
        <strain evidence="5 6">Ellin345</strain>
    </source>
</reference>
<name>Q1INM1_KORVE</name>
<dbReference type="Proteomes" id="UP000002432">
    <property type="component" value="Chromosome"/>
</dbReference>
<dbReference type="eggNOG" id="COG0457">
    <property type="taxonomic scope" value="Bacteria"/>
</dbReference>
<proteinExistence type="predicted"/>
<protein>
    <submittedName>
        <fullName evidence="5">Tetratricopeptide repeat protein</fullName>
    </submittedName>
</protein>
<dbReference type="EMBL" id="CP000360">
    <property type="protein sequence ID" value="ABF41529.1"/>
    <property type="molecule type" value="Genomic_DNA"/>
</dbReference>
<evidence type="ECO:0000256" key="3">
    <source>
        <dbReference type="PROSITE-ProRule" id="PRU00339"/>
    </source>
</evidence>
<feature type="signal peptide" evidence="4">
    <location>
        <begin position="1"/>
        <end position="22"/>
    </location>
</feature>
<organism evidence="5 6">
    <name type="scientific">Koribacter versatilis (strain Ellin345)</name>
    <dbReference type="NCBI Taxonomy" id="204669"/>
    <lineage>
        <taxon>Bacteria</taxon>
        <taxon>Pseudomonadati</taxon>
        <taxon>Acidobacteriota</taxon>
        <taxon>Terriglobia</taxon>
        <taxon>Terriglobales</taxon>
        <taxon>Candidatus Korobacteraceae</taxon>
        <taxon>Candidatus Korobacter</taxon>
    </lineage>
</organism>
<feature type="repeat" description="TPR" evidence="3">
    <location>
        <begin position="411"/>
        <end position="444"/>
    </location>
</feature>
<keyword evidence="1" id="KW-0677">Repeat</keyword>
<dbReference type="RefSeq" id="WP_011523330.1">
    <property type="nucleotide sequence ID" value="NC_008009.1"/>
</dbReference>
<feature type="repeat" description="TPR" evidence="3">
    <location>
        <begin position="212"/>
        <end position="245"/>
    </location>
</feature>
<dbReference type="SMART" id="SM00028">
    <property type="entry name" value="TPR"/>
    <property type="match status" value="5"/>
</dbReference>
<dbReference type="Gene3D" id="1.25.40.10">
    <property type="entry name" value="Tetratricopeptide repeat domain"/>
    <property type="match status" value="3"/>
</dbReference>
<dbReference type="Pfam" id="PF14559">
    <property type="entry name" value="TPR_19"/>
    <property type="match status" value="1"/>
</dbReference>
<dbReference type="KEGG" id="aba:Acid345_2528"/>
<dbReference type="SUPFAM" id="SSF48452">
    <property type="entry name" value="TPR-like"/>
    <property type="match status" value="2"/>
</dbReference>
<dbReference type="Pfam" id="PF13432">
    <property type="entry name" value="TPR_16"/>
    <property type="match status" value="1"/>
</dbReference>
<dbReference type="PANTHER" id="PTHR44186:SF1">
    <property type="entry name" value="BARDET-BIEDL SYNDROME 4 PROTEIN"/>
    <property type="match status" value="1"/>
</dbReference>
<gene>
    <name evidence="5" type="ordered locus">Acid345_2528</name>
</gene>
<evidence type="ECO:0000256" key="2">
    <source>
        <dbReference type="ARBA" id="ARBA00022803"/>
    </source>
</evidence>
<dbReference type="PANTHER" id="PTHR44186">
    <property type="match status" value="1"/>
</dbReference>
<keyword evidence="2 3" id="KW-0802">TPR repeat</keyword>
<dbReference type="HOGENOM" id="CLU_495887_0_0_0"/>